<evidence type="ECO:0000256" key="2">
    <source>
        <dbReference type="SAM" id="SignalP"/>
    </source>
</evidence>
<dbReference type="AlphaFoldDB" id="A0A4P8EJN4"/>
<dbReference type="KEGG" id="pseb:EOK75_15825"/>
<gene>
    <name evidence="3" type="ORF">EOK75_15825</name>
</gene>
<dbReference type="Gene3D" id="3.40.190.10">
    <property type="entry name" value="Periplasmic binding protein-like II"/>
    <property type="match status" value="2"/>
</dbReference>
<dbReference type="PANTHER" id="PTHR30222">
    <property type="entry name" value="SPERMIDINE/PUTRESCINE-BINDING PERIPLASMIC PROTEIN"/>
    <property type="match status" value="1"/>
</dbReference>
<keyword evidence="3" id="KW-0614">Plasmid</keyword>
<dbReference type="EMBL" id="CP039965">
    <property type="protein sequence ID" value="QCO57227.1"/>
    <property type="molecule type" value="Genomic_DNA"/>
</dbReference>
<keyword evidence="1 2" id="KW-0732">Signal</keyword>
<feature type="signal peptide" evidence="2">
    <location>
        <begin position="1"/>
        <end position="23"/>
    </location>
</feature>
<dbReference type="RefSeq" id="WP_137195031.1">
    <property type="nucleotide sequence ID" value="NZ_CP039965.1"/>
</dbReference>
<name>A0A4P8EJN4_9RHOB</name>
<geneLocation type="plasmid" evidence="3 4">
    <name>unnamed1</name>
</geneLocation>
<dbReference type="OrthoDB" id="9815444at2"/>
<reference evidence="3 4" key="1">
    <citation type="submission" date="2019-05" db="EMBL/GenBank/DDBJ databases">
        <title>Pseudorhodobacter turbinis sp. nov., isolated from the gut of the Korean turban shell.</title>
        <authorList>
            <person name="Jeong Y.-S."/>
            <person name="Kang W.-R."/>
            <person name="Bae J.-W."/>
        </authorList>
    </citation>
    <scope>NUCLEOTIDE SEQUENCE [LARGE SCALE GENOMIC DNA]</scope>
    <source>
        <strain evidence="3 4">S12M18</strain>
        <plasmid evidence="3 4">unnamed1</plasmid>
    </source>
</reference>
<dbReference type="PANTHER" id="PTHR30222:SF2">
    <property type="entry name" value="ABC TRANSPORTER SUBSTRATE-BINDING PROTEIN"/>
    <property type="match status" value="1"/>
</dbReference>
<protein>
    <submittedName>
        <fullName evidence="3">ABC transporter substrate-binding protein</fullName>
    </submittedName>
</protein>
<evidence type="ECO:0000256" key="1">
    <source>
        <dbReference type="ARBA" id="ARBA00022729"/>
    </source>
</evidence>
<keyword evidence="4" id="KW-1185">Reference proteome</keyword>
<dbReference type="Pfam" id="PF13416">
    <property type="entry name" value="SBP_bac_8"/>
    <property type="match status" value="1"/>
</dbReference>
<evidence type="ECO:0000313" key="4">
    <source>
        <dbReference type="Proteomes" id="UP000298631"/>
    </source>
</evidence>
<feature type="chain" id="PRO_5020613603" evidence="2">
    <location>
        <begin position="24"/>
        <end position="344"/>
    </location>
</feature>
<evidence type="ECO:0000313" key="3">
    <source>
        <dbReference type="EMBL" id="QCO57227.1"/>
    </source>
</evidence>
<sequence>MKHVVKALAVSGLAVCAAQGAQARDLTIAGWGGNYQDAQRESYYTPFAESKGMAFTETTYLGGLAEVKAMADTGNVTWDLVTVEGADLQLGCDEGLFEVISWDDIPTQDELNPNAINECGAGNVVIGNGYAYNSETFPDAPQDWADFFDTEKFPGKRAVRNLPKWNLEYALLADGVAVDDVYDVLSTSEGVDRAFAKLDMIKDDVQFWDAGSQPVEWLAAGNVVLSTAYNGRIITAKNEGQPLEFVWKNHIYSIDSWAIPTGAEHKDVAMEFIAFVSEAAPQAKFSELMPYGPTNMKTAEMLAEDIVKDLPTGKNTEDALFFSDAFWIDHSDALTERWNNWATQ</sequence>
<dbReference type="InterPro" id="IPR006059">
    <property type="entry name" value="SBP"/>
</dbReference>
<accession>A0A4P8EJN4</accession>
<dbReference type="SUPFAM" id="SSF53850">
    <property type="entry name" value="Periplasmic binding protein-like II"/>
    <property type="match status" value="1"/>
</dbReference>
<dbReference type="CDD" id="cd13589">
    <property type="entry name" value="PBP2_polyamine_RpCGA009"/>
    <property type="match status" value="1"/>
</dbReference>
<dbReference type="Proteomes" id="UP000298631">
    <property type="component" value="Plasmid unnamed1"/>
</dbReference>
<organism evidence="3 4">
    <name type="scientific">Pseudorhodobacter turbinis</name>
    <dbReference type="NCBI Taxonomy" id="2500533"/>
    <lineage>
        <taxon>Bacteria</taxon>
        <taxon>Pseudomonadati</taxon>
        <taxon>Pseudomonadota</taxon>
        <taxon>Alphaproteobacteria</taxon>
        <taxon>Rhodobacterales</taxon>
        <taxon>Paracoccaceae</taxon>
        <taxon>Pseudorhodobacter</taxon>
    </lineage>
</organism>
<proteinExistence type="predicted"/>